<dbReference type="PANTHER" id="PTHR22948:SF76">
    <property type="entry name" value="FI20010P1-RELATED"/>
    <property type="match status" value="1"/>
</dbReference>
<reference evidence="4" key="1">
    <citation type="submission" date="2025-08" db="UniProtKB">
        <authorList>
            <consortium name="RefSeq"/>
        </authorList>
    </citation>
    <scope>IDENTIFICATION</scope>
</reference>
<feature type="region of interest" description="Disordered" evidence="1">
    <location>
        <begin position="826"/>
        <end position="850"/>
    </location>
</feature>
<feature type="domain" description="Tudor" evidence="2">
    <location>
        <begin position="121"/>
        <end position="179"/>
    </location>
</feature>
<dbReference type="GeneID" id="101857369"/>
<dbReference type="Gene3D" id="2.40.50.90">
    <property type="match status" value="1"/>
</dbReference>
<accession>A0ABM0K5P9</accession>
<name>A0ABM0K5P9_APLCA</name>
<dbReference type="SUPFAM" id="SSF63748">
    <property type="entry name" value="Tudor/PWWP/MBT"/>
    <property type="match status" value="2"/>
</dbReference>
<feature type="compositionally biased region" description="Low complexity" evidence="1">
    <location>
        <begin position="281"/>
        <end position="297"/>
    </location>
</feature>
<dbReference type="RefSeq" id="XP_005109345.2">
    <property type="nucleotide sequence ID" value="XM_005109288.2"/>
</dbReference>
<feature type="compositionally biased region" description="Basic and acidic residues" evidence="1">
    <location>
        <begin position="840"/>
        <end position="850"/>
    </location>
</feature>
<feature type="compositionally biased region" description="Low complexity" evidence="1">
    <location>
        <begin position="252"/>
        <end position="268"/>
    </location>
</feature>
<sequence length="850" mass="94394">MGSLFEQFRLHIFLLRATGRHVIYPVQSATHERPCDDAPTSAVSVPVPARPPGELDDVADSGWPLVPVPRTKLPSIGSEHAVLFSFAYSAEELFVQPAQLEDLVYQVDEVLNRAYLKPLDTKNIKTGCLIAAEYEKFWYRAKVEDRGKDKVQVYFIDYGNREQVPLASVREIPNETLALRTEPLAWRCALRKPKDLQSSWLPNAHIILSEITKSRTLLAKVLDRCGECCMVDLVLPDGQLVNSVLVKSDTDPSVTSSQSASSALEPSTQQQKIPMNESMDAQTATASTQTATPACQTLKKKESGRARKLSNSSFLGSRRSCLKTSPFSESKRKFFVDDPDPLEVPEDEVFAVSVCNVLSESSLLVSAIGAEYSDKLDELEELICENFESWPVPTKIKKTNVYACVFTGEGNYVFDKAEKEEEMTKYCRARVMGDYKEKAAFVYLPDHGRQTVVHHDQLREIDPKLNSSLPYQAIPVNLLGLNDMPDGHRTAVKEVLIGLTLTEPTVFMAVRKNTKIQDLTRSPSSVDELLVTRVRKIMSCLSVVCDMEKVAAVYQDVFGEPLDNVEAIYRHMPGYGFRTEGPEIELIDISNSMEKIVNNVNQTVLDVMELLPNINMKARRRETDQVNKEMFRSNNAAQTRKLASSKQCKDMTSQAPVKEASTQWLPTCGACRHTARLLQSVSPTHSPVTPVWTSTPRDGIGKALTLLDRAKRCVRDLDGASLCSAAASASSSIPSLSSEPLVYSSLNCTSSNQLQQRCACKTENINTLSLCTAGVTNPQPRSLYTWVNPKLKHGQVQKNSSTGSFAENIDRKARYKPRILFGSPDVAQQYTPLTPSPESEALHIENLSKS</sequence>
<evidence type="ECO:0000313" key="4">
    <source>
        <dbReference type="RefSeq" id="XP_005109345.2"/>
    </source>
</evidence>
<dbReference type="Pfam" id="PF00567">
    <property type="entry name" value="TUDOR"/>
    <property type="match status" value="2"/>
</dbReference>
<dbReference type="InterPro" id="IPR050621">
    <property type="entry name" value="Tudor_domain_containing"/>
</dbReference>
<dbReference type="SMART" id="SM00333">
    <property type="entry name" value="TUDOR"/>
    <property type="match status" value="1"/>
</dbReference>
<evidence type="ECO:0000313" key="3">
    <source>
        <dbReference type="Proteomes" id="UP000694888"/>
    </source>
</evidence>
<dbReference type="Gene3D" id="2.30.30.140">
    <property type="match status" value="2"/>
</dbReference>
<dbReference type="InterPro" id="IPR035437">
    <property type="entry name" value="SNase_OB-fold_sf"/>
</dbReference>
<protein>
    <submittedName>
        <fullName evidence="4">Uncharacterized protein LOC101857369</fullName>
    </submittedName>
</protein>
<keyword evidence="3" id="KW-1185">Reference proteome</keyword>
<feature type="region of interest" description="Disordered" evidence="1">
    <location>
        <begin position="251"/>
        <end position="312"/>
    </location>
</feature>
<evidence type="ECO:0000256" key="1">
    <source>
        <dbReference type="SAM" id="MobiDB-lite"/>
    </source>
</evidence>
<proteinExistence type="predicted"/>
<organism evidence="3 4">
    <name type="scientific">Aplysia californica</name>
    <name type="common">California sea hare</name>
    <dbReference type="NCBI Taxonomy" id="6500"/>
    <lineage>
        <taxon>Eukaryota</taxon>
        <taxon>Metazoa</taxon>
        <taxon>Spiralia</taxon>
        <taxon>Lophotrochozoa</taxon>
        <taxon>Mollusca</taxon>
        <taxon>Gastropoda</taxon>
        <taxon>Heterobranchia</taxon>
        <taxon>Euthyneura</taxon>
        <taxon>Tectipleura</taxon>
        <taxon>Aplysiida</taxon>
        <taxon>Aplysioidea</taxon>
        <taxon>Aplysiidae</taxon>
        <taxon>Aplysia</taxon>
    </lineage>
</organism>
<gene>
    <name evidence="4" type="primary">LOC101857369</name>
</gene>
<feature type="compositionally biased region" description="Polar residues" evidence="1">
    <location>
        <begin position="826"/>
        <end position="837"/>
    </location>
</feature>
<dbReference type="PROSITE" id="PS50304">
    <property type="entry name" value="TUDOR"/>
    <property type="match status" value="1"/>
</dbReference>
<dbReference type="InterPro" id="IPR002999">
    <property type="entry name" value="Tudor"/>
</dbReference>
<dbReference type="Proteomes" id="UP000694888">
    <property type="component" value="Unplaced"/>
</dbReference>
<dbReference type="PANTHER" id="PTHR22948">
    <property type="entry name" value="TUDOR DOMAIN CONTAINING PROTEIN"/>
    <property type="match status" value="1"/>
</dbReference>
<evidence type="ECO:0000259" key="2">
    <source>
        <dbReference type="PROSITE" id="PS50304"/>
    </source>
</evidence>